<evidence type="ECO:0000256" key="3">
    <source>
        <dbReference type="ARBA" id="ARBA00022574"/>
    </source>
</evidence>
<dbReference type="KEGG" id="dci:108252015"/>
<dbReference type="PaxDb" id="121845-A0A1S4E7W0"/>
<keyword evidence="6" id="KW-1185">Reference proteome</keyword>
<dbReference type="PROSITE" id="PS50294">
    <property type="entry name" value="WD_REPEATS_REGION"/>
    <property type="match status" value="1"/>
</dbReference>
<feature type="repeat" description="WD" evidence="5">
    <location>
        <begin position="126"/>
        <end position="167"/>
    </location>
</feature>
<evidence type="ECO:0000313" key="6">
    <source>
        <dbReference type="Proteomes" id="UP000079169"/>
    </source>
</evidence>
<proteinExistence type="predicted"/>
<dbReference type="GO" id="GO:0034709">
    <property type="term" value="C:methylosome"/>
    <property type="evidence" value="ECO:0007669"/>
    <property type="project" value="TreeGrafter"/>
</dbReference>
<evidence type="ECO:0000256" key="4">
    <source>
        <dbReference type="ARBA" id="ARBA00022737"/>
    </source>
</evidence>
<evidence type="ECO:0000256" key="5">
    <source>
        <dbReference type="PROSITE-ProRule" id="PRU00221"/>
    </source>
</evidence>
<keyword evidence="4" id="KW-0677">Repeat</keyword>
<reference evidence="7" key="1">
    <citation type="submission" date="2025-08" db="UniProtKB">
        <authorList>
            <consortium name="RefSeq"/>
        </authorList>
    </citation>
    <scope>IDENTIFICATION</scope>
</reference>
<keyword evidence="3 5" id="KW-0853">WD repeat</keyword>
<dbReference type="GeneID" id="108252015"/>
<dbReference type="Proteomes" id="UP000079169">
    <property type="component" value="Unplaced"/>
</dbReference>
<protein>
    <submittedName>
        <fullName evidence="7">Methylosome protein 50</fullName>
    </submittedName>
</protein>
<dbReference type="InterPro" id="IPR036322">
    <property type="entry name" value="WD40_repeat_dom_sf"/>
</dbReference>
<sequence>MESPRKNLNIIGLERRFDFNKVPPNIDKHLEFVEISSDGELLLGSSNLNGCYWTGSIWYFLEPGNAPQREKVYSGLNCDSGICDGKFLSENKVIIGEDLGMVSILHLHKDQTIKEEHSRFTVESSRSEHDHAVLSVSVSQDKQKAVTGSMDKCIKVWDVSSDKDLMSEHTYRPAHKDHVTNVAMKHESSGGNIFASCSLDGAALLWDTRMTKPAQVIYEDIAIGLKSVAWYGDTDVVIGSTMGELCCIDTRNRVLLSHTSVSSPRPIHRVVVHKNLVAVCADDTCVRVLDMKEPSAAPSIIYSDVKHQDYVRGLTWVPGTDTLISCGWDRQVLSHHIEPVIS</sequence>
<evidence type="ECO:0000256" key="1">
    <source>
        <dbReference type="ARBA" id="ARBA00004496"/>
    </source>
</evidence>
<dbReference type="InterPro" id="IPR052139">
    <property type="entry name" value="Methylosome_Comp_WDR77"/>
</dbReference>
<name>A0A1S4E7W0_DIACI</name>
<evidence type="ECO:0000256" key="2">
    <source>
        <dbReference type="ARBA" id="ARBA00022490"/>
    </source>
</evidence>
<dbReference type="PROSITE" id="PS50082">
    <property type="entry name" value="WD_REPEATS_2"/>
    <property type="match status" value="2"/>
</dbReference>
<accession>A0A1S4E7W0</accession>
<dbReference type="AlphaFoldDB" id="A0A1S4E7W0"/>
<dbReference type="InterPro" id="IPR015943">
    <property type="entry name" value="WD40/YVTN_repeat-like_dom_sf"/>
</dbReference>
<dbReference type="PANTHER" id="PTHR46853:SF1">
    <property type="entry name" value="METHYLOSOME PROTEIN 50"/>
    <property type="match status" value="1"/>
</dbReference>
<dbReference type="RefSeq" id="XP_017298280.2">
    <property type="nucleotide sequence ID" value="XM_017442791.2"/>
</dbReference>
<dbReference type="InterPro" id="IPR001680">
    <property type="entry name" value="WD40_rpt"/>
</dbReference>
<dbReference type="SMART" id="SM00320">
    <property type="entry name" value="WD40"/>
    <property type="match status" value="4"/>
</dbReference>
<evidence type="ECO:0000313" key="7">
    <source>
        <dbReference type="RefSeq" id="XP_017298280.2"/>
    </source>
</evidence>
<dbReference type="STRING" id="121845.A0A1S4E7W0"/>
<dbReference type="Pfam" id="PF00400">
    <property type="entry name" value="WD40"/>
    <property type="match status" value="3"/>
</dbReference>
<dbReference type="Gene3D" id="2.130.10.10">
    <property type="entry name" value="YVTN repeat-like/Quinoprotein amine dehydrogenase"/>
    <property type="match status" value="1"/>
</dbReference>
<dbReference type="SUPFAM" id="SSF50978">
    <property type="entry name" value="WD40 repeat-like"/>
    <property type="match status" value="1"/>
</dbReference>
<comment type="subcellular location">
    <subcellularLocation>
        <location evidence="1">Cytoplasm</location>
    </subcellularLocation>
</comment>
<dbReference type="PANTHER" id="PTHR46853">
    <property type="entry name" value="METHYLOSOME PROTEIN 50"/>
    <property type="match status" value="1"/>
</dbReference>
<organism evidence="6 7">
    <name type="scientific">Diaphorina citri</name>
    <name type="common">Asian citrus psyllid</name>
    <dbReference type="NCBI Taxonomy" id="121845"/>
    <lineage>
        <taxon>Eukaryota</taxon>
        <taxon>Metazoa</taxon>
        <taxon>Ecdysozoa</taxon>
        <taxon>Arthropoda</taxon>
        <taxon>Hexapoda</taxon>
        <taxon>Insecta</taxon>
        <taxon>Pterygota</taxon>
        <taxon>Neoptera</taxon>
        <taxon>Paraneoptera</taxon>
        <taxon>Hemiptera</taxon>
        <taxon>Sternorrhyncha</taxon>
        <taxon>Psylloidea</taxon>
        <taxon>Psyllidae</taxon>
        <taxon>Diaphorininae</taxon>
        <taxon>Diaphorina</taxon>
    </lineage>
</organism>
<keyword evidence="2" id="KW-0963">Cytoplasm</keyword>
<dbReference type="PROSITE" id="PS00678">
    <property type="entry name" value="WD_REPEATS_1"/>
    <property type="match status" value="1"/>
</dbReference>
<gene>
    <name evidence="7" type="primary">LOC108252015</name>
</gene>
<dbReference type="GO" id="GO:0007309">
    <property type="term" value="P:oocyte axis specification"/>
    <property type="evidence" value="ECO:0007669"/>
    <property type="project" value="TreeGrafter"/>
</dbReference>
<dbReference type="InterPro" id="IPR019775">
    <property type="entry name" value="WD40_repeat_CS"/>
</dbReference>
<feature type="repeat" description="WD" evidence="5">
    <location>
        <begin position="172"/>
        <end position="216"/>
    </location>
</feature>